<reference evidence="16" key="1">
    <citation type="submission" date="2025-08" db="UniProtKB">
        <authorList>
            <consortium name="RefSeq"/>
        </authorList>
    </citation>
    <scope>IDENTIFICATION</scope>
    <source>
        <tissue evidence="16">Gonads</tissue>
    </source>
</reference>
<dbReference type="InParanoid" id="A0A1S3IBS5"/>
<evidence type="ECO:0000256" key="6">
    <source>
        <dbReference type="ARBA" id="ARBA00022692"/>
    </source>
</evidence>
<dbReference type="SUPFAM" id="SSF53756">
    <property type="entry name" value="UDP-Glycosyltransferase/glycogen phosphorylase"/>
    <property type="match status" value="1"/>
</dbReference>
<dbReference type="InterPro" id="IPR001503">
    <property type="entry name" value="Glyco_trans_10"/>
</dbReference>
<keyword evidence="5 12" id="KW-0808">Transferase</keyword>
<evidence type="ECO:0000256" key="2">
    <source>
        <dbReference type="ARBA" id="ARBA00004922"/>
    </source>
</evidence>
<dbReference type="InterPro" id="IPR055270">
    <property type="entry name" value="Glyco_tran_10_C"/>
</dbReference>
<dbReference type="InterPro" id="IPR031481">
    <property type="entry name" value="Glyco_tran_10_N"/>
</dbReference>
<dbReference type="GO" id="GO:0032580">
    <property type="term" value="C:Golgi cisterna membrane"/>
    <property type="evidence" value="ECO:0007669"/>
    <property type="project" value="UniProtKB-SubCell"/>
</dbReference>
<dbReference type="PANTHER" id="PTHR48438">
    <property type="entry name" value="ALPHA-(1,3)-FUCOSYLTRANSFERASE C-RELATED"/>
    <property type="match status" value="1"/>
</dbReference>
<gene>
    <name evidence="16" type="primary">LOC106162754</name>
</gene>
<evidence type="ECO:0000313" key="15">
    <source>
        <dbReference type="Proteomes" id="UP000085678"/>
    </source>
</evidence>
<keyword evidence="10 12" id="KW-0472">Membrane</keyword>
<evidence type="ECO:0000256" key="11">
    <source>
        <dbReference type="ARBA" id="ARBA00023180"/>
    </source>
</evidence>
<evidence type="ECO:0000256" key="1">
    <source>
        <dbReference type="ARBA" id="ARBA00004323"/>
    </source>
</evidence>
<evidence type="ECO:0000256" key="5">
    <source>
        <dbReference type="ARBA" id="ARBA00022679"/>
    </source>
</evidence>
<keyword evidence="11" id="KW-0325">Glycoprotein</keyword>
<evidence type="ECO:0000256" key="10">
    <source>
        <dbReference type="ARBA" id="ARBA00023136"/>
    </source>
</evidence>
<keyword evidence="6 12" id="KW-0812">Transmembrane</keyword>
<dbReference type="Gene3D" id="3.40.50.11660">
    <property type="entry name" value="Glycosyl transferase family 10, C-terminal domain"/>
    <property type="match status" value="1"/>
</dbReference>
<organism evidence="15 16">
    <name type="scientific">Lingula anatina</name>
    <name type="common">Brachiopod</name>
    <name type="synonym">Lingula unguis</name>
    <dbReference type="NCBI Taxonomy" id="7574"/>
    <lineage>
        <taxon>Eukaryota</taxon>
        <taxon>Metazoa</taxon>
        <taxon>Spiralia</taxon>
        <taxon>Lophotrochozoa</taxon>
        <taxon>Brachiopoda</taxon>
        <taxon>Linguliformea</taxon>
        <taxon>Lingulata</taxon>
        <taxon>Lingulida</taxon>
        <taxon>Linguloidea</taxon>
        <taxon>Lingulidae</taxon>
        <taxon>Lingula</taxon>
    </lineage>
</organism>
<dbReference type="OrthoDB" id="427096at2759"/>
<comment type="subcellular location">
    <subcellularLocation>
        <location evidence="1">Golgi apparatus membrane</location>
        <topology evidence="1">Single-pass type II membrane protein</topology>
    </subcellularLocation>
    <subcellularLocation>
        <location evidence="12">Golgi apparatus</location>
        <location evidence="12">Golgi stack membrane</location>
        <topology evidence="12">Single-pass type II membrane protein</topology>
    </subcellularLocation>
</comment>
<evidence type="ECO:0000259" key="14">
    <source>
        <dbReference type="Pfam" id="PF17039"/>
    </source>
</evidence>
<proteinExistence type="inferred from homology"/>
<feature type="transmembrane region" description="Helical" evidence="12">
    <location>
        <begin position="12"/>
        <end position="30"/>
    </location>
</feature>
<protein>
    <recommendedName>
        <fullName evidence="12">Fucosyltransferase</fullName>
        <ecNumber evidence="12">2.4.1.-</ecNumber>
    </recommendedName>
</protein>
<dbReference type="Pfam" id="PF00852">
    <property type="entry name" value="Glyco_transf_10"/>
    <property type="match status" value="1"/>
</dbReference>
<keyword evidence="15" id="KW-1185">Reference proteome</keyword>
<feature type="domain" description="Fucosyltransferase C-terminal" evidence="13">
    <location>
        <begin position="214"/>
        <end position="400"/>
    </location>
</feature>
<feature type="domain" description="Fucosyltransferase N-terminal" evidence="14">
    <location>
        <begin position="72"/>
        <end position="196"/>
    </location>
</feature>
<dbReference type="UniPathway" id="UPA00378"/>
<keyword evidence="8 12" id="KW-1133">Transmembrane helix</keyword>
<evidence type="ECO:0000256" key="3">
    <source>
        <dbReference type="ARBA" id="ARBA00008919"/>
    </source>
</evidence>
<evidence type="ECO:0000313" key="16">
    <source>
        <dbReference type="RefSeq" id="XP_013395623.1"/>
    </source>
</evidence>
<sequence length="414" mass="49046">MGLSALLCKSKTWIWGIFILTSSVLYLIYLQELRVGEQKTIHERKHLNGRSKQSKPIYRPDDTTQFIDTKNQTKIITLFNDEWGFFAKGTDRLFEKLRCPVSNCILTLEREKFFHGSDAVVFNIPPLVRSNQFQRYLLDLHSLRRNTKQRWVFYTHESPCFRGFAERWQEMYSFWQMGFNWTMTYRQDSDIPIQYGSIMRREKPMKRDFVDVAKRKSKLVAWFTSHCQTFSRREDYVKELQKYIPVDIYGTCGKLKCNTGLPKTSYYGPLNSECLQIVNNTYKFYLSFENAFATDYITEKYFNTVPLDVIAIVRGGANYSRLGISAFMYIDTRNFNSPQSLASYILSLDNNVTEYAKLLNWKNYYTGTSYLPSTRKHWCELCRKLHEDKSLSMRNDIQNWYNEDECRKPTDIGL</sequence>
<comment type="similarity">
    <text evidence="3 12">Belongs to the glycosyltransferase 10 family.</text>
</comment>
<keyword evidence="7" id="KW-0735">Signal-anchor</keyword>
<dbReference type="FunFam" id="3.40.50.11660:FF:000004">
    <property type="entry name" value="Glycoprotein 3-alpha-L-fucosyltransferase A"/>
    <property type="match status" value="1"/>
</dbReference>
<accession>A0A1S3IBS5</accession>
<dbReference type="RefSeq" id="XP_013395623.1">
    <property type="nucleotide sequence ID" value="XM_013540169.1"/>
</dbReference>
<dbReference type="PANTHER" id="PTHR48438:SF1">
    <property type="entry name" value="ALPHA-(1,3)-FUCOSYLTRANSFERASE C-RELATED"/>
    <property type="match status" value="1"/>
</dbReference>
<keyword evidence="4 12" id="KW-0328">Glycosyltransferase</keyword>
<evidence type="ECO:0000256" key="8">
    <source>
        <dbReference type="ARBA" id="ARBA00022989"/>
    </source>
</evidence>
<dbReference type="GeneID" id="106162754"/>
<dbReference type="GO" id="GO:0008417">
    <property type="term" value="F:fucosyltransferase activity"/>
    <property type="evidence" value="ECO:0007669"/>
    <property type="project" value="InterPro"/>
</dbReference>
<comment type="pathway">
    <text evidence="2">Protein modification; protein glycosylation.</text>
</comment>
<name>A0A1S3IBS5_LINAN</name>
<dbReference type="InterPro" id="IPR038577">
    <property type="entry name" value="GT10-like_C_sf"/>
</dbReference>
<dbReference type="GO" id="GO:0000139">
    <property type="term" value="C:Golgi membrane"/>
    <property type="evidence" value="ECO:0007669"/>
    <property type="project" value="UniProtKB-SubCell"/>
</dbReference>
<dbReference type="STRING" id="7574.A0A1S3IBS5"/>
<dbReference type="Pfam" id="PF17039">
    <property type="entry name" value="Glyco_tran_10_N"/>
    <property type="match status" value="1"/>
</dbReference>
<dbReference type="EC" id="2.4.1.-" evidence="12"/>
<dbReference type="Proteomes" id="UP000085678">
    <property type="component" value="Unplaced"/>
</dbReference>
<evidence type="ECO:0000256" key="4">
    <source>
        <dbReference type="ARBA" id="ARBA00022676"/>
    </source>
</evidence>
<evidence type="ECO:0000256" key="9">
    <source>
        <dbReference type="ARBA" id="ARBA00023034"/>
    </source>
</evidence>
<evidence type="ECO:0000256" key="7">
    <source>
        <dbReference type="ARBA" id="ARBA00022968"/>
    </source>
</evidence>
<evidence type="ECO:0000256" key="12">
    <source>
        <dbReference type="RuleBase" id="RU003832"/>
    </source>
</evidence>
<dbReference type="AlphaFoldDB" id="A0A1S3IBS5"/>
<dbReference type="FunCoup" id="A0A1S3IBS5">
    <property type="interactions" value="38"/>
</dbReference>
<dbReference type="KEGG" id="lak:106162754"/>
<keyword evidence="9 12" id="KW-0333">Golgi apparatus</keyword>
<evidence type="ECO:0000259" key="13">
    <source>
        <dbReference type="Pfam" id="PF00852"/>
    </source>
</evidence>